<protein>
    <submittedName>
        <fullName evidence="2">Uncharacterized protein</fullName>
    </submittedName>
</protein>
<dbReference type="AlphaFoldDB" id="A0A2D3V9V0"/>
<feature type="compositionally biased region" description="Polar residues" evidence="1">
    <location>
        <begin position="73"/>
        <end position="83"/>
    </location>
</feature>
<feature type="compositionally biased region" description="Basic and acidic residues" evidence="1">
    <location>
        <begin position="44"/>
        <end position="69"/>
    </location>
</feature>
<feature type="compositionally biased region" description="Polar residues" evidence="1">
    <location>
        <begin position="13"/>
        <end position="23"/>
    </location>
</feature>
<dbReference type="Proteomes" id="UP000225277">
    <property type="component" value="Unassembled WGS sequence"/>
</dbReference>
<gene>
    <name evidence="2" type="ORF">RCC_05255</name>
</gene>
<dbReference type="EMBL" id="FJUY01000007">
    <property type="protein sequence ID" value="CZT19404.1"/>
    <property type="molecule type" value="Genomic_DNA"/>
</dbReference>
<evidence type="ECO:0000313" key="2">
    <source>
        <dbReference type="EMBL" id="CZT19404.1"/>
    </source>
</evidence>
<evidence type="ECO:0000313" key="3">
    <source>
        <dbReference type="Proteomes" id="UP000225277"/>
    </source>
</evidence>
<dbReference type="RefSeq" id="XP_023626294.1">
    <property type="nucleotide sequence ID" value="XM_023770526.1"/>
</dbReference>
<organism evidence="2 3">
    <name type="scientific">Ramularia collo-cygni</name>
    <dbReference type="NCBI Taxonomy" id="112498"/>
    <lineage>
        <taxon>Eukaryota</taxon>
        <taxon>Fungi</taxon>
        <taxon>Dikarya</taxon>
        <taxon>Ascomycota</taxon>
        <taxon>Pezizomycotina</taxon>
        <taxon>Dothideomycetes</taxon>
        <taxon>Dothideomycetidae</taxon>
        <taxon>Mycosphaerellales</taxon>
        <taxon>Mycosphaerellaceae</taxon>
        <taxon>Ramularia</taxon>
    </lineage>
</organism>
<dbReference type="GeneID" id="35600418"/>
<accession>A0A2D3V9V0</accession>
<keyword evidence="3" id="KW-1185">Reference proteome</keyword>
<name>A0A2D3V9V0_9PEZI</name>
<feature type="region of interest" description="Disordered" evidence="1">
    <location>
        <begin position="1"/>
        <end position="120"/>
    </location>
</feature>
<evidence type="ECO:0000256" key="1">
    <source>
        <dbReference type="SAM" id="MobiDB-lite"/>
    </source>
</evidence>
<feature type="compositionally biased region" description="Basic and acidic residues" evidence="1">
    <location>
        <begin position="1"/>
        <end position="12"/>
    </location>
</feature>
<proteinExistence type="predicted"/>
<sequence>MPKTPATDERSPKTPTNLRSSTPIKDKPVGALTHSSTASSSSSRKQEQDDSTNVKDPKNPDTKASKPDEGIDASNSKNNQDPLATNKEDDIGRLDFQTPVKSPPSWGKKKPAADTTHGNK</sequence>
<reference evidence="2 3" key="1">
    <citation type="submission" date="2016-03" db="EMBL/GenBank/DDBJ databases">
        <authorList>
            <person name="Ploux O."/>
        </authorList>
    </citation>
    <scope>NUCLEOTIDE SEQUENCE [LARGE SCALE GENOMIC DNA]</scope>
    <source>
        <strain evidence="2 3">URUG2</strain>
    </source>
</reference>